<evidence type="ECO:0000313" key="1">
    <source>
        <dbReference type="EMBL" id="AHC14293.1"/>
    </source>
</evidence>
<keyword evidence="2" id="KW-1185">Reference proteome</keyword>
<dbReference type="HOGENOM" id="CLU_3316702_0_0_12"/>
<evidence type="ECO:0000313" key="2">
    <source>
        <dbReference type="Proteomes" id="UP000018680"/>
    </source>
</evidence>
<proteinExistence type="predicted"/>
<dbReference type="EMBL" id="CP006939">
    <property type="protein sequence ID" value="AHC14293.1"/>
    <property type="molecule type" value="Genomic_DNA"/>
</dbReference>
<dbReference type="STRING" id="1307761.L21SP2_0873"/>
<name>V5WEP8_9SPIO</name>
<reference evidence="1 2" key="1">
    <citation type="journal article" date="2015" name="Stand. Genomic Sci.">
        <title>Complete genome sequence and description of Salinispira pacifica gen. nov., sp. nov., a novel spirochaete isolated form a hypersaline microbial mat.</title>
        <authorList>
            <person name="Ben Hania W."/>
            <person name="Joseph M."/>
            <person name="Schumann P."/>
            <person name="Bunk B."/>
            <person name="Fiebig A."/>
            <person name="Sproer C."/>
            <person name="Klenk H.P."/>
            <person name="Fardeau M.L."/>
            <person name="Spring S."/>
        </authorList>
    </citation>
    <scope>NUCLEOTIDE SEQUENCE [LARGE SCALE GENOMIC DNA]</scope>
    <source>
        <strain evidence="1 2">L21-RPul-D2</strain>
    </source>
</reference>
<accession>V5WEP8</accession>
<gene>
    <name evidence="1" type="ORF">L21SP2_0873</name>
</gene>
<sequence length="39" mass="4514">MPYIFLSGEVEQLAARADLLILHFPVFCRPDRPFSYSLT</sequence>
<dbReference type="Proteomes" id="UP000018680">
    <property type="component" value="Chromosome"/>
</dbReference>
<dbReference type="AlphaFoldDB" id="V5WEP8"/>
<protein>
    <submittedName>
        <fullName evidence="1">Uncharacterized protein</fullName>
    </submittedName>
</protein>
<organism evidence="1 2">
    <name type="scientific">Salinispira pacifica</name>
    <dbReference type="NCBI Taxonomy" id="1307761"/>
    <lineage>
        <taxon>Bacteria</taxon>
        <taxon>Pseudomonadati</taxon>
        <taxon>Spirochaetota</taxon>
        <taxon>Spirochaetia</taxon>
        <taxon>Spirochaetales</taxon>
        <taxon>Spirochaetaceae</taxon>
        <taxon>Salinispira</taxon>
    </lineage>
</organism>
<dbReference type="KEGG" id="slr:L21SP2_0873"/>